<keyword evidence="8" id="KW-1185">Reference proteome</keyword>
<evidence type="ECO:0000256" key="1">
    <source>
        <dbReference type="ARBA" id="ARBA00004141"/>
    </source>
</evidence>
<evidence type="ECO:0000256" key="5">
    <source>
        <dbReference type="ARBA" id="ARBA00023136"/>
    </source>
</evidence>
<feature type="transmembrane region" description="Helical" evidence="6">
    <location>
        <begin position="63"/>
        <end position="83"/>
    </location>
</feature>
<dbReference type="EMBL" id="NHRY01000238">
    <property type="protein sequence ID" value="PPQ28747.1"/>
    <property type="molecule type" value="Genomic_DNA"/>
</dbReference>
<dbReference type="InterPro" id="IPR006696">
    <property type="entry name" value="DUF423"/>
</dbReference>
<evidence type="ECO:0000313" key="8">
    <source>
        <dbReference type="Proteomes" id="UP000239724"/>
    </source>
</evidence>
<comment type="subcellular location">
    <subcellularLocation>
        <location evidence="1">Membrane</location>
        <topology evidence="1">Multi-pass membrane protein</topology>
    </subcellularLocation>
</comment>
<reference evidence="7 8" key="1">
    <citation type="journal article" date="2018" name="Arch. Microbiol.">
        <title>New insights into the metabolic potential of the phototrophic purple bacterium Rhodopila globiformis DSM 161(T) from its draft genome sequence and evidence for a vanadium-dependent nitrogenase.</title>
        <authorList>
            <person name="Imhoff J.F."/>
            <person name="Rahn T."/>
            <person name="Kunzel S."/>
            <person name="Neulinger S.C."/>
        </authorList>
    </citation>
    <scope>NUCLEOTIDE SEQUENCE [LARGE SCALE GENOMIC DNA]</scope>
    <source>
        <strain evidence="7 8">DSM 161</strain>
    </source>
</reference>
<gene>
    <name evidence="7" type="ORF">CCS01_23470</name>
</gene>
<dbReference type="Proteomes" id="UP000239724">
    <property type="component" value="Unassembled WGS sequence"/>
</dbReference>
<keyword evidence="5 6" id="KW-0472">Membrane</keyword>
<evidence type="ECO:0000256" key="2">
    <source>
        <dbReference type="ARBA" id="ARBA00009694"/>
    </source>
</evidence>
<evidence type="ECO:0000256" key="4">
    <source>
        <dbReference type="ARBA" id="ARBA00022989"/>
    </source>
</evidence>
<dbReference type="AlphaFoldDB" id="A0A2S6N2A1"/>
<organism evidence="7 8">
    <name type="scientific">Rhodopila globiformis</name>
    <name type="common">Rhodopseudomonas globiformis</name>
    <dbReference type="NCBI Taxonomy" id="1071"/>
    <lineage>
        <taxon>Bacteria</taxon>
        <taxon>Pseudomonadati</taxon>
        <taxon>Pseudomonadota</taxon>
        <taxon>Alphaproteobacteria</taxon>
        <taxon>Acetobacterales</taxon>
        <taxon>Acetobacteraceae</taxon>
        <taxon>Rhodopila</taxon>
    </lineage>
</organism>
<evidence type="ECO:0000256" key="6">
    <source>
        <dbReference type="SAM" id="Phobius"/>
    </source>
</evidence>
<protein>
    <recommendedName>
        <fullName evidence="9">DUF423 domain-containing protein</fullName>
    </recommendedName>
</protein>
<dbReference type="Pfam" id="PF04241">
    <property type="entry name" value="DUF423"/>
    <property type="match status" value="1"/>
</dbReference>
<dbReference type="GO" id="GO:0005886">
    <property type="term" value="C:plasma membrane"/>
    <property type="evidence" value="ECO:0007669"/>
    <property type="project" value="TreeGrafter"/>
</dbReference>
<dbReference type="PANTHER" id="PTHR43461">
    <property type="entry name" value="TRANSMEMBRANE PROTEIN 256"/>
    <property type="match status" value="1"/>
</dbReference>
<dbReference type="PANTHER" id="PTHR43461:SF1">
    <property type="entry name" value="TRANSMEMBRANE PROTEIN 256"/>
    <property type="match status" value="1"/>
</dbReference>
<keyword evidence="4 6" id="KW-1133">Transmembrane helix</keyword>
<comment type="similarity">
    <text evidence="2">Belongs to the UPF0382 family.</text>
</comment>
<keyword evidence="3 6" id="KW-0812">Transmembrane</keyword>
<sequence>MQRIWIILAALAGCGAVAMGAYEVHGLSNPAARQIVDAGVRMQGWHALALLGTALWTPRGGRLAHVAAAALVLGMLLFCSAMYSLGIAGVSLGRVAPTGGFLLMLGWLLLGASALRAR</sequence>
<comment type="caution">
    <text evidence="7">The sequence shown here is derived from an EMBL/GenBank/DDBJ whole genome shotgun (WGS) entry which is preliminary data.</text>
</comment>
<feature type="transmembrane region" description="Helical" evidence="6">
    <location>
        <begin position="95"/>
        <end position="115"/>
    </location>
</feature>
<dbReference type="RefSeq" id="WP_104521252.1">
    <property type="nucleotide sequence ID" value="NZ_NHRY01000238.1"/>
</dbReference>
<dbReference type="OrthoDB" id="7284236at2"/>
<evidence type="ECO:0000256" key="3">
    <source>
        <dbReference type="ARBA" id="ARBA00022692"/>
    </source>
</evidence>
<evidence type="ECO:0008006" key="9">
    <source>
        <dbReference type="Google" id="ProtNLM"/>
    </source>
</evidence>
<accession>A0A2S6N2A1</accession>
<evidence type="ECO:0000313" key="7">
    <source>
        <dbReference type="EMBL" id="PPQ28747.1"/>
    </source>
</evidence>
<proteinExistence type="inferred from homology"/>
<name>A0A2S6N2A1_RHOGL</name>